<evidence type="ECO:0000313" key="3">
    <source>
        <dbReference type="Proteomes" id="UP000724874"/>
    </source>
</evidence>
<dbReference type="EMBL" id="JADNYJ010000089">
    <property type="protein sequence ID" value="KAF8887646.1"/>
    <property type="molecule type" value="Genomic_DNA"/>
</dbReference>
<dbReference type="Proteomes" id="UP000724874">
    <property type="component" value="Unassembled WGS sequence"/>
</dbReference>
<proteinExistence type="predicted"/>
<sequence length="124" mass="13745">MSECASLLSNASSQLVSSAQGKPLSLQQRPFLSTPRSPRPDGRQSACLATCFTSYNDPSTLISIPNSKEQDTALKRTINTVYPPKDSTFNFPIYILLADLLGVVELVMLDKDDWFIRDIEEIGF</sequence>
<comment type="caution">
    <text evidence="2">The sequence shown here is derived from an EMBL/GenBank/DDBJ whole genome shotgun (WGS) entry which is preliminary data.</text>
</comment>
<dbReference type="OrthoDB" id="67700at2759"/>
<gene>
    <name evidence="2" type="ORF">CPB84DRAFT_1826881</name>
</gene>
<feature type="compositionally biased region" description="Polar residues" evidence="1">
    <location>
        <begin position="18"/>
        <end position="36"/>
    </location>
</feature>
<reference evidence="2" key="1">
    <citation type="submission" date="2020-11" db="EMBL/GenBank/DDBJ databases">
        <authorList>
            <consortium name="DOE Joint Genome Institute"/>
            <person name="Ahrendt S."/>
            <person name="Riley R."/>
            <person name="Andreopoulos W."/>
            <person name="LaButti K."/>
            <person name="Pangilinan J."/>
            <person name="Ruiz-duenas F.J."/>
            <person name="Barrasa J.M."/>
            <person name="Sanchez-Garcia M."/>
            <person name="Camarero S."/>
            <person name="Miyauchi S."/>
            <person name="Serrano A."/>
            <person name="Linde D."/>
            <person name="Babiker R."/>
            <person name="Drula E."/>
            <person name="Ayuso-Fernandez I."/>
            <person name="Pacheco R."/>
            <person name="Padilla G."/>
            <person name="Ferreira P."/>
            <person name="Barriuso J."/>
            <person name="Kellner H."/>
            <person name="Castanera R."/>
            <person name="Alfaro M."/>
            <person name="Ramirez L."/>
            <person name="Pisabarro A.G."/>
            <person name="Kuo A."/>
            <person name="Tritt A."/>
            <person name="Lipzen A."/>
            <person name="He G."/>
            <person name="Yan M."/>
            <person name="Ng V."/>
            <person name="Cullen D."/>
            <person name="Martin F."/>
            <person name="Rosso M.-N."/>
            <person name="Henrissat B."/>
            <person name="Hibbett D."/>
            <person name="Martinez A.T."/>
            <person name="Grigoriev I.V."/>
        </authorList>
    </citation>
    <scope>NUCLEOTIDE SEQUENCE</scope>
    <source>
        <strain evidence="2">AH 44721</strain>
    </source>
</reference>
<protein>
    <submittedName>
        <fullName evidence="2">Uncharacterized protein</fullName>
    </submittedName>
</protein>
<feature type="region of interest" description="Disordered" evidence="1">
    <location>
        <begin position="18"/>
        <end position="43"/>
    </location>
</feature>
<accession>A0A9P5TK70</accession>
<name>A0A9P5TK70_GYMJU</name>
<organism evidence="2 3">
    <name type="scientific">Gymnopilus junonius</name>
    <name type="common">Spectacular rustgill mushroom</name>
    <name type="synonym">Gymnopilus spectabilis subsp. junonius</name>
    <dbReference type="NCBI Taxonomy" id="109634"/>
    <lineage>
        <taxon>Eukaryota</taxon>
        <taxon>Fungi</taxon>
        <taxon>Dikarya</taxon>
        <taxon>Basidiomycota</taxon>
        <taxon>Agaricomycotina</taxon>
        <taxon>Agaricomycetes</taxon>
        <taxon>Agaricomycetidae</taxon>
        <taxon>Agaricales</taxon>
        <taxon>Agaricineae</taxon>
        <taxon>Hymenogastraceae</taxon>
        <taxon>Gymnopilus</taxon>
    </lineage>
</organism>
<dbReference type="AlphaFoldDB" id="A0A9P5TK70"/>
<evidence type="ECO:0000256" key="1">
    <source>
        <dbReference type="SAM" id="MobiDB-lite"/>
    </source>
</evidence>
<evidence type="ECO:0000313" key="2">
    <source>
        <dbReference type="EMBL" id="KAF8887646.1"/>
    </source>
</evidence>
<keyword evidence="3" id="KW-1185">Reference proteome</keyword>